<evidence type="ECO:0000259" key="2">
    <source>
        <dbReference type="Pfam" id="PF01478"/>
    </source>
</evidence>
<evidence type="ECO:0000313" key="3">
    <source>
        <dbReference type="EMBL" id="MEQ2357365.1"/>
    </source>
</evidence>
<comment type="caution">
    <text evidence="3">The sequence shown here is derived from an EMBL/GenBank/DDBJ whole genome shotgun (WGS) entry which is preliminary data.</text>
</comment>
<gene>
    <name evidence="3" type="ORF">WMO75_03225</name>
</gene>
<dbReference type="EC" id="3.4.23.43" evidence="3"/>
<protein>
    <submittedName>
        <fullName evidence="3">Prepilin peptidase</fullName>
        <ecNumber evidence="3">3.4.23.43</ecNumber>
    </submittedName>
</protein>
<feature type="transmembrane region" description="Helical" evidence="1">
    <location>
        <begin position="23"/>
        <end position="41"/>
    </location>
</feature>
<feature type="transmembrane region" description="Helical" evidence="1">
    <location>
        <begin position="48"/>
        <end position="67"/>
    </location>
</feature>
<dbReference type="EMBL" id="JBBMEI010000006">
    <property type="protein sequence ID" value="MEQ2357365.1"/>
    <property type="molecule type" value="Genomic_DNA"/>
</dbReference>
<evidence type="ECO:0000256" key="1">
    <source>
        <dbReference type="SAM" id="Phobius"/>
    </source>
</evidence>
<organism evidence="3 4">
    <name type="scientific">Blautia intestinihominis</name>
    <dbReference type="NCBI Taxonomy" id="3133152"/>
    <lineage>
        <taxon>Bacteria</taxon>
        <taxon>Bacillati</taxon>
        <taxon>Bacillota</taxon>
        <taxon>Clostridia</taxon>
        <taxon>Lachnospirales</taxon>
        <taxon>Lachnospiraceae</taxon>
        <taxon>Blautia</taxon>
    </lineage>
</organism>
<keyword evidence="3" id="KW-0378">Hydrolase</keyword>
<feature type="domain" description="Prepilin type IV endopeptidase peptidase" evidence="2">
    <location>
        <begin position="2"/>
        <end position="103"/>
    </location>
</feature>
<keyword evidence="1" id="KW-0812">Transmembrane</keyword>
<dbReference type="Gene3D" id="1.20.120.1220">
    <property type="match status" value="1"/>
</dbReference>
<accession>A0ABV1AGT9</accession>
<keyword evidence="1" id="KW-1133">Transmembrane helix</keyword>
<dbReference type="Pfam" id="PF01478">
    <property type="entry name" value="Peptidase_A24"/>
    <property type="match status" value="1"/>
</dbReference>
<keyword evidence="1" id="KW-0472">Membrane</keyword>
<keyword evidence="4" id="KW-1185">Reference proteome</keyword>
<sequence length="164" mass="18469">MLLLTIAGVSVVMDLYKMRVKNSWILCSFLAGAVTCFWQKGFAGLTRFIPGILMPLAVLGWMFYFRMLGPGDIKVFCALGGIMGPVKILWCIWFSFLCGAGISLAILLCSGEIRQRMAYLAAYLMEYLQTGSHKPYYRRESTPENIHFTVPIFMSVMLYTGGLY</sequence>
<name>A0ABV1AGT9_9FIRM</name>
<dbReference type="InterPro" id="IPR000045">
    <property type="entry name" value="Prepilin_IV_endopep_pep"/>
</dbReference>
<evidence type="ECO:0000313" key="4">
    <source>
        <dbReference type="Proteomes" id="UP001446032"/>
    </source>
</evidence>
<proteinExistence type="predicted"/>
<dbReference type="Proteomes" id="UP001446032">
    <property type="component" value="Unassembled WGS sequence"/>
</dbReference>
<feature type="transmembrane region" description="Helical" evidence="1">
    <location>
        <begin position="87"/>
        <end position="109"/>
    </location>
</feature>
<dbReference type="GO" id="GO:0004190">
    <property type="term" value="F:aspartic-type endopeptidase activity"/>
    <property type="evidence" value="ECO:0007669"/>
    <property type="project" value="UniProtKB-EC"/>
</dbReference>
<dbReference type="RefSeq" id="WP_349077616.1">
    <property type="nucleotide sequence ID" value="NZ_JBBMEI010000006.1"/>
</dbReference>
<reference evidence="3 4" key="1">
    <citation type="submission" date="2024-03" db="EMBL/GenBank/DDBJ databases">
        <title>Human intestinal bacterial collection.</title>
        <authorList>
            <person name="Pauvert C."/>
            <person name="Hitch T.C.A."/>
            <person name="Clavel T."/>
        </authorList>
    </citation>
    <scope>NUCLEOTIDE SEQUENCE [LARGE SCALE GENOMIC DNA]</scope>
    <source>
        <strain evidence="3 4">CLA-AA-H95</strain>
    </source>
</reference>